<accession>A0ABD3P7D6</accession>
<dbReference type="AlphaFoldDB" id="A0ABD3P7D6"/>
<evidence type="ECO:0000256" key="2">
    <source>
        <dbReference type="ARBA" id="ARBA00022737"/>
    </source>
</evidence>
<dbReference type="EMBL" id="JALLPJ020000745">
    <property type="protein sequence ID" value="KAL3783928.1"/>
    <property type="molecule type" value="Genomic_DNA"/>
</dbReference>
<reference evidence="4 5" key="1">
    <citation type="submission" date="2024-10" db="EMBL/GenBank/DDBJ databases">
        <title>Updated reference genomes for cyclostephanoid diatoms.</title>
        <authorList>
            <person name="Roberts W.R."/>
            <person name="Alverson A.J."/>
        </authorList>
    </citation>
    <scope>NUCLEOTIDE SEQUENCE [LARGE SCALE GENOMIC DNA]</scope>
    <source>
        <strain evidence="4 5">AJA010-31</strain>
    </source>
</reference>
<feature type="compositionally biased region" description="Polar residues" evidence="3">
    <location>
        <begin position="219"/>
        <end position="238"/>
    </location>
</feature>
<dbReference type="PANTHER" id="PTHR22847:SF637">
    <property type="entry name" value="WD REPEAT DOMAIN 5B"/>
    <property type="match status" value="1"/>
</dbReference>
<evidence type="ECO:0000313" key="5">
    <source>
        <dbReference type="Proteomes" id="UP001530400"/>
    </source>
</evidence>
<feature type="region of interest" description="Disordered" evidence="3">
    <location>
        <begin position="49"/>
        <end position="79"/>
    </location>
</feature>
<evidence type="ECO:0000313" key="4">
    <source>
        <dbReference type="EMBL" id="KAL3783928.1"/>
    </source>
</evidence>
<feature type="region of interest" description="Disordered" evidence="3">
    <location>
        <begin position="154"/>
        <end position="242"/>
    </location>
</feature>
<feature type="region of interest" description="Disordered" evidence="3">
    <location>
        <begin position="119"/>
        <end position="140"/>
    </location>
</feature>
<keyword evidence="1" id="KW-0853">WD repeat</keyword>
<dbReference type="Gene3D" id="2.130.10.10">
    <property type="entry name" value="YVTN repeat-like/Quinoprotein amine dehydrogenase"/>
    <property type="match status" value="1"/>
</dbReference>
<sequence>MQAEAIQRGRCPTCGLKTHKFKMPLSIDGTVDNGVCLACDVKLKDPPEDIPLLSSTPTEQTASAVKKGKKSPSPQKPRFSSELKALEWYRTQQQEKPAVKENHCIESVQAEPIAEKLINTKPSSPPAAGQPKSPPSKLTVRVVTSANQKQFPFVTLDLDPCTPTSAGSDRKPPSTPQSPGFQTLEEAKQFVQQKSAQKRKPKQQLQQQQSAARTKRSKPTQPRQAGRTSKQAPQQIKEGTQMEFNRIMKKNNALSNEMKHSMFVAAVLSRKNDELSASETFLAANGKLYPDLRSNFGKYSNMKQCGVCKQRVQGAYYCRLKHCHLEVPDHDGGNSAECLKNLFRKSVEELERIQRSYVGDFGDDLFESTDKLSKDHGKDWSLDQLNEDLLFHVASYIPSLPDLALFCSTSKRANALFTNSAQSERLLRGVYINKFGERGAQGNYDINIAWRERWSMLHSFKNALQHSTKLSAPCHDNLRRTIGVLSEQDETDAIFYDNPDYIDPEQQFCNGYFGMHMLHLPPPPNAGENWKPPVLLHGDFHGVRIFNSLQDAICKPSDEDAGRAAGFSSLGDDEYGGQVLSIIHCDDIYGANSPCCFVGYASGRVAAVTAKLSEDMQHYSFIISAQNQAHESEVTCFTFAKLNDTTLLFSACCGGAIRFYPNALKSGDDFNLQSILAFTNFYNCGIFSITSSVIQSDNESFSILCTGDRDGKVRLWNVGNDVHSTKNFRHLGQYNSSTQTGTGFHLVTKAKFINHNVLVTGTNQGSIRIWCLECKDNPGRSIGKGPLPKLNLRYDLMGQHSGSVEVCTNIGDILLTSGGDDGKIVGWDINSGMKIGPPLSCHYGKKLTRLDDGEEVTVYSSVIDFVLNTADGKLITLCRDGVLAEWSFQALMGAG</sequence>
<protein>
    <recommendedName>
        <fullName evidence="6">F-box domain-containing protein</fullName>
    </recommendedName>
</protein>
<dbReference type="InterPro" id="IPR001680">
    <property type="entry name" value="WD40_rpt"/>
</dbReference>
<evidence type="ECO:0000256" key="1">
    <source>
        <dbReference type="ARBA" id="ARBA00022574"/>
    </source>
</evidence>
<evidence type="ECO:0008006" key="6">
    <source>
        <dbReference type="Google" id="ProtNLM"/>
    </source>
</evidence>
<dbReference type="SMART" id="SM00320">
    <property type="entry name" value="WD40"/>
    <property type="match status" value="5"/>
</dbReference>
<dbReference type="GO" id="GO:1990234">
    <property type="term" value="C:transferase complex"/>
    <property type="evidence" value="ECO:0007669"/>
    <property type="project" value="UniProtKB-ARBA"/>
</dbReference>
<comment type="caution">
    <text evidence="4">The sequence shown here is derived from an EMBL/GenBank/DDBJ whole genome shotgun (WGS) entry which is preliminary data.</text>
</comment>
<feature type="compositionally biased region" description="Polar residues" evidence="3">
    <location>
        <begin position="53"/>
        <end position="63"/>
    </location>
</feature>
<dbReference type="InterPro" id="IPR036322">
    <property type="entry name" value="WD40_repeat_dom_sf"/>
</dbReference>
<dbReference type="InterPro" id="IPR015943">
    <property type="entry name" value="WD40/YVTN_repeat-like_dom_sf"/>
</dbReference>
<gene>
    <name evidence="4" type="ORF">ACHAWO_012817</name>
</gene>
<evidence type="ECO:0000256" key="3">
    <source>
        <dbReference type="SAM" id="MobiDB-lite"/>
    </source>
</evidence>
<proteinExistence type="predicted"/>
<keyword evidence="2" id="KW-0677">Repeat</keyword>
<dbReference type="Proteomes" id="UP001530400">
    <property type="component" value="Unassembled WGS sequence"/>
</dbReference>
<keyword evidence="5" id="KW-1185">Reference proteome</keyword>
<name>A0ABD3P7D6_9STRA</name>
<organism evidence="4 5">
    <name type="scientific">Cyclotella atomus</name>
    <dbReference type="NCBI Taxonomy" id="382360"/>
    <lineage>
        <taxon>Eukaryota</taxon>
        <taxon>Sar</taxon>
        <taxon>Stramenopiles</taxon>
        <taxon>Ochrophyta</taxon>
        <taxon>Bacillariophyta</taxon>
        <taxon>Coscinodiscophyceae</taxon>
        <taxon>Thalassiosirophycidae</taxon>
        <taxon>Stephanodiscales</taxon>
        <taxon>Stephanodiscaceae</taxon>
        <taxon>Cyclotella</taxon>
    </lineage>
</organism>
<dbReference type="SUPFAM" id="SSF50978">
    <property type="entry name" value="WD40 repeat-like"/>
    <property type="match status" value="1"/>
</dbReference>
<dbReference type="PANTHER" id="PTHR22847">
    <property type="entry name" value="WD40 REPEAT PROTEIN"/>
    <property type="match status" value="1"/>
</dbReference>